<feature type="compositionally biased region" description="Polar residues" evidence="3">
    <location>
        <begin position="1"/>
        <end position="13"/>
    </location>
</feature>
<dbReference type="CDD" id="cd04301">
    <property type="entry name" value="NAT_SF"/>
    <property type="match status" value="1"/>
</dbReference>
<dbReference type="PROSITE" id="PS51186">
    <property type="entry name" value="GNAT"/>
    <property type="match status" value="1"/>
</dbReference>
<evidence type="ECO:0000313" key="5">
    <source>
        <dbReference type="EMBL" id="MFD1890358.1"/>
    </source>
</evidence>
<dbReference type="InterPro" id="IPR056935">
    <property type="entry name" value="Rv0428c-like_C"/>
</dbReference>
<evidence type="ECO:0000313" key="6">
    <source>
        <dbReference type="Proteomes" id="UP001597326"/>
    </source>
</evidence>
<dbReference type="Proteomes" id="UP001597326">
    <property type="component" value="Unassembled WGS sequence"/>
</dbReference>
<dbReference type="PANTHER" id="PTHR43877">
    <property type="entry name" value="AMINOALKYLPHOSPHONATE N-ACETYLTRANSFERASE-RELATED-RELATED"/>
    <property type="match status" value="1"/>
</dbReference>
<dbReference type="EMBL" id="JBHUFZ010000019">
    <property type="protein sequence ID" value="MFD1890358.1"/>
    <property type="molecule type" value="Genomic_DNA"/>
</dbReference>
<evidence type="ECO:0000256" key="2">
    <source>
        <dbReference type="ARBA" id="ARBA00023315"/>
    </source>
</evidence>
<organism evidence="5 6">
    <name type="scientific">Luteococcus peritonei</name>
    <dbReference type="NCBI Taxonomy" id="88874"/>
    <lineage>
        <taxon>Bacteria</taxon>
        <taxon>Bacillati</taxon>
        <taxon>Actinomycetota</taxon>
        <taxon>Actinomycetes</taxon>
        <taxon>Propionibacteriales</taxon>
        <taxon>Propionibacteriaceae</taxon>
        <taxon>Luteococcus</taxon>
    </lineage>
</organism>
<evidence type="ECO:0000256" key="1">
    <source>
        <dbReference type="ARBA" id="ARBA00022679"/>
    </source>
</evidence>
<dbReference type="Pfam" id="PF24553">
    <property type="entry name" value="Rv0428c_C"/>
    <property type="match status" value="1"/>
</dbReference>
<reference evidence="6" key="1">
    <citation type="journal article" date="2019" name="Int. J. Syst. Evol. Microbiol.">
        <title>The Global Catalogue of Microorganisms (GCM) 10K type strain sequencing project: providing services to taxonomists for standard genome sequencing and annotation.</title>
        <authorList>
            <consortium name="The Broad Institute Genomics Platform"/>
            <consortium name="The Broad Institute Genome Sequencing Center for Infectious Disease"/>
            <person name="Wu L."/>
            <person name="Ma J."/>
        </authorList>
    </citation>
    <scope>NUCLEOTIDE SEQUENCE [LARGE SCALE GENOMIC DNA]</scope>
    <source>
        <strain evidence="6">CAIM 431</strain>
    </source>
</reference>
<keyword evidence="1" id="KW-0808">Transferase</keyword>
<name>A0ABW4RY61_9ACTN</name>
<dbReference type="InterPro" id="IPR050832">
    <property type="entry name" value="Bact_Acetyltransf"/>
</dbReference>
<keyword evidence="6" id="KW-1185">Reference proteome</keyword>
<evidence type="ECO:0000259" key="4">
    <source>
        <dbReference type="PROSITE" id="PS51186"/>
    </source>
</evidence>
<feature type="domain" description="N-acetyltransferase" evidence="4">
    <location>
        <begin position="196"/>
        <end position="339"/>
    </location>
</feature>
<gene>
    <name evidence="5" type="ORF">ACFSCS_09220</name>
</gene>
<dbReference type="InterPro" id="IPR000182">
    <property type="entry name" value="GNAT_dom"/>
</dbReference>
<dbReference type="RefSeq" id="WP_343874658.1">
    <property type="nucleotide sequence ID" value="NZ_BAAAIX010000027.1"/>
</dbReference>
<feature type="region of interest" description="Disordered" evidence="3">
    <location>
        <begin position="1"/>
        <end position="30"/>
    </location>
</feature>
<evidence type="ECO:0000256" key="3">
    <source>
        <dbReference type="SAM" id="MobiDB-lite"/>
    </source>
</evidence>
<dbReference type="SUPFAM" id="SSF55729">
    <property type="entry name" value="Acyl-CoA N-acyltransferases (Nat)"/>
    <property type="match status" value="1"/>
</dbReference>
<comment type="caution">
    <text evidence="5">The sequence shown here is derived from an EMBL/GenBank/DDBJ whole genome shotgun (WGS) entry which is preliminary data.</text>
</comment>
<sequence>MDPDTQPTAAHQSAGTPAPGRRAPAGQDGAMRVSLRHVDADGQAHDLVGDLVLADEERIVVLPAGRGPVEVPREQVRAMRRVPPRVVRPSSGVDDLQRLMAEGWPGTEQVRLGGWTLHAGGGHTKRANSAHPTGDPERDLDQALRDVVSFYAERGLPALVQVAARNLSSDEPGARLDREFAGRGWQPSERAIAMTLDLRAPGPADVLPPGYSGTVRWADSPDEDWLGPESSEDPARLPVTTAVDAHYATLLVDGRVAGAGRLVLTRDWGGLSGLVIDSALRGRGHGRALTVAMTARARELGARFCYLQVVEDNHVARSLYDSLGFMEHHRYLYRRSPLS</sequence>
<protein>
    <submittedName>
        <fullName evidence="5">GNAT family N-acetyltransferase</fullName>
    </submittedName>
</protein>
<accession>A0ABW4RY61</accession>
<dbReference type="Gene3D" id="3.40.630.30">
    <property type="match status" value="1"/>
</dbReference>
<proteinExistence type="predicted"/>
<keyword evidence="2" id="KW-0012">Acyltransferase</keyword>
<feature type="compositionally biased region" description="Low complexity" evidence="3">
    <location>
        <begin position="14"/>
        <end position="26"/>
    </location>
</feature>
<dbReference type="InterPro" id="IPR016181">
    <property type="entry name" value="Acyl_CoA_acyltransferase"/>
</dbReference>